<name>A0A8D9EIW5_9HEMI</name>
<organism evidence="1">
    <name type="scientific">Cacopsylla melanoneura</name>
    <dbReference type="NCBI Taxonomy" id="428564"/>
    <lineage>
        <taxon>Eukaryota</taxon>
        <taxon>Metazoa</taxon>
        <taxon>Ecdysozoa</taxon>
        <taxon>Arthropoda</taxon>
        <taxon>Hexapoda</taxon>
        <taxon>Insecta</taxon>
        <taxon>Pterygota</taxon>
        <taxon>Neoptera</taxon>
        <taxon>Paraneoptera</taxon>
        <taxon>Hemiptera</taxon>
        <taxon>Sternorrhyncha</taxon>
        <taxon>Psylloidea</taxon>
        <taxon>Psyllidae</taxon>
        <taxon>Psyllinae</taxon>
        <taxon>Cacopsylla</taxon>
    </lineage>
</organism>
<evidence type="ECO:0000313" key="1">
    <source>
        <dbReference type="EMBL" id="CAG6753390.1"/>
    </source>
</evidence>
<protein>
    <submittedName>
        <fullName evidence="1">Uncharacterized protein</fullName>
    </submittedName>
</protein>
<dbReference type="AlphaFoldDB" id="A0A8D9EIW5"/>
<accession>A0A8D9EIW5</accession>
<reference evidence="1" key="1">
    <citation type="submission" date="2021-05" db="EMBL/GenBank/DDBJ databases">
        <authorList>
            <person name="Alioto T."/>
            <person name="Alioto T."/>
            <person name="Gomez Garrido J."/>
        </authorList>
    </citation>
    <scope>NUCLEOTIDE SEQUENCE</scope>
</reference>
<sequence length="129" mass="15129">MIKFLSLHNNPVKPLVGTALTFPLKLPRPVPIPIIVTNQKNQQQPLLTNLKTIKMKPVQTLKMPNRILNRKIILKKQTIQKKPVEIWKMQVKIHKRTATKTWKKGESQTFREQIFPFLRKIRPGQELNP</sequence>
<dbReference type="EMBL" id="HBUF01536086">
    <property type="protein sequence ID" value="CAG6753393.1"/>
    <property type="molecule type" value="Transcribed_RNA"/>
</dbReference>
<proteinExistence type="predicted"/>
<dbReference type="EMBL" id="HBUF01536085">
    <property type="protein sequence ID" value="CAG6753390.1"/>
    <property type="molecule type" value="Transcribed_RNA"/>
</dbReference>